<organism evidence="1 2">
    <name type="scientific">Trametes pubescens</name>
    <name type="common">White-rot fungus</name>
    <dbReference type="NCBI Taxonomy" id="154538"/>
    <lineage>
        <taxon>Eukaryota</taxon>
        <taxon>Fungi</taxon>
        <taxon>Dikarya</taxon>
        <taxon>Basidiomycota</taxon>
        <taxon>Agaricomycotina</taxon>
        <taxon>Agaricomycetes</taxon>
        <taxon>Polyporales</taxon>
        <taxon>Polyporaceae</taxon>
        <taxon>Trametes</taxon>
    </lineage>
</organism>
<keyword evidence="2" id="KW-1185">Reference proteome</keyword>
<reference evidence="1 2" key="1">
    <citation type="submission" date="2016-10" db="EMBL/GenBank/DDBJ databases">
        <title>Genome sequence of the basidiomycete white-rot fungus Trametes pubescens.</title>
        <authorList>
            <person name="Makela M.R."/>
            <person name="Granchi Z."/>
            <person name="Peng M."/>
            <person name="De Vries R.P."/>
            <person name="Grigoriev I."/>
            <person name="Riley R."/>
            <person name="Hilden K."/>
        </authorList>
    </citation>
    <scope>NUCLEOTIDE SEQUENCE [LARGE SCALE GENOMIC DNA]</scope>
    <source>
        <strain evidence="1 2">FBCC735</strain>
    </source>
</reference>
<sequence length="54" mass="5437">MPASALFTCTRGRCGDRAEEGLRKVGYGKSMIGGGSTTMGEAKGGAPVRGAFNA</sequence>
<comment type="caution">
    <text evidence="1">The sequence shown here is derived from an EMBL/GenBank/DDBJ whole genome shotgun (WGS) entry which is preliminary data.</text>
</comment>
<protein>
    <submittedName>
        <fullName evidence="1">Uncharacterized protein</fullName>
    </submittedName>
</protein>
<evidence type="ECO:0000313" key="2">
    <source>
        <dbReference type="Proteomes" id="UP000184267"/>
    </source>
</evidence>
<evidence type="ECO:0000313" key="1">
    <source>
        <dbReference type="EMBL" id="OJT01995.1"/>
    </source>
</evidence>
<accession>A0A1M2V335</accession>
<name>A0A1M2V335_TRAPU</name>
<dbReference type="Proteomes" id="UP000184267">
    <property type="component" value="Unassembled WGS sequence"/>
</dbReference>
<gene>
    <name evidence="1" type="ORF">TRAPUB_7529</name>
</gene>
<dbReference type="EMBL" id="MNAD01001707">
    <property type="protein sequence ID" value="OJT01995.1"/>
    <property type="molecule type" value="Genomic_DNA"/>
</dbReference>
<dbReference type="AlphaFoldDB" id="A0A1M2V335"/>
<proteinExistence type="predicted"/>